<feature type="signal peptide" evidence="12">
    <location>
        <begin position="1"/>
        <end position="26"/>
    </location>
</feature>
<evidence type="ECO:0000313" key="16">
    <source>
        <dbReference type="EMBL" id="MBF9221919.1"/>
    </source>
</evidence>
<dbReference type="RefSeq" id="WP_196293367.1">
    <property type="nucleotide sequence ID" value="NZ_JADQDM010000005.1"/>
</dbReference>
<gene>
    <name evidence="16" type="ORF">I2H31_12480</name>
</gene>
<dbReference type="SUPFAM" id="SSF52025">
    <property type="entry name" value="PA domain"/>
    <property type="match status" value="1"/>
</dbReference>
<organism evidence="16 17">
    <name type="scientific">Hymenobacter ruricola</name>
    <dbReference type="NCBI Taxonomy" id="2791023"/>
    <lineage>
        <taxon>Bacteria</taxon>
        <taxon>Pseudomonadati</taxon>
        <taxon>Bacteroidota</taxon>
        <taxon>Cytophagia</taxon>
        <taxon>Cytophagales</taxon>
        <taxon>Hymenobacteraceae</taxon>
        <taxon>Hymenobacter</taxon>
    </lineage>
</organism>
<dbReference type="Gene3D" id="1.10.390.10">
    <property type="entry name" value="Neutral Protease Domain 2"/>
    <property type="match status" value="1"/>
</dbReference>
<proteinExistence type="inferred from homology"/>
<dbReference type="Pfam" id="PF18962">
    <property type="entry name" value="Por_Secre_tail"/>
    <property type="match status" value="1"/>
</dbReference>
<evidence type="ECO:0000259" key="14">
    <source>
        <dbReference type="Pfam" id="PF07504"/>
    </source>
</evidence>
<evidence type="ECO:0000256" key="1">
    <source>
        <dbReference type="ARBA" id="ARBA00001947"/>
    </source>
</evidence>
<dbReference type="EMBL" id="JADQDM010000005">
    <property type="protein sequence ID" value="MBF9221919.1"/>
    <property type="molecule type" value="Genomic_DNA"/>
</dbReference>
<evidence type="ECO:0000256" key="8">
    <source>
        <dbReference type="ARBA" id="ARBA00022801"/>
    </source>
</evidence>
<dbReference type="InterPro" id="IPR001842">
    <property type="entry name" value="Peptidase_M36"/>
</dbReference>
<comment type="caution">
    <text evidence="16">The sequence shown here is derived from an EMBL/GenBank/DDBJ whole genome shotgun (WGS) entry which is preliminary data.</text>
</comment>
<evidence type="ECO:0000256" key="10">
    <source>
        <dbReference type="ARBA" id="ARBA00023049"/>
    </source>
</evidence>
<dbReference type="Pfam" id="PF02128">
    <property type="entry name" value="Peptidase_M36"/>
    <property type="match status" value="1"/>
</dbReference>
<dbReference type="InterPro" id="IPR050371">
    <property type="entry name" value="Fungal_virulence_M36"/>
</dbReference>
<keyword evidence="8" id="KW-0378">Hydrolase</keyword>
<dbReference type="InterPro" id="IPR046450">
    <property type="entry name" value="PA_dom_sf"/>
</dbReference>
<evidence type="ECO:0000256" key="12">
    <source>
        <dbReference type="SAM" id="SignalP"/>
    </source>
</evidence>
<keyword evidence="6" id="KW-0479">Metal-binding</keyword>
<dbReference type="Pfam" id="PF07504">
    <property type="entry name" value="FTP"/>
    <property type="match status" value="1"/>
</dbReference>
<accession>A0ABS0I4N0</accession>
<comment type="subcellular location">
    <subcellularLocation>
        <location evidence="2">Secreted</location>
    </subcellularLocation>
</comment>
<dbReference type="SUPFAM" id="SSF55486">
    <property type="entry name" value="Metalloproteases ('zincins'), catalytic domain"/>
    <property type="match status" value="1"/>
</dbReference>
<evidence type="ECO:0000256" key="7">
    <source>
        <dbReference type="ARBA" id="ARBA00022729"/>
    </source>
</evidence>
<evidence type="ECO:0000256" key="6">
    <source>
        <dbReference type="ARBA" id="ARBA00022723"/>
    </source>
</evidence>
<dbReference type="PANTHER" id="PTHR33478:SF1">
    <property type="entry name" value="EXTRACELLULAR METALLOPROTEINASE MEP"/>
    <property type="match status" value="1"/>
</dbReference>
<reference evidence="16 17" key="1">
    <citation type="submission" date="2020-11" db="EMBL/GenBank/DDBJ databases">
        <authorList>
            <person name="Kim M.K."/>
        </authorList>
    </citation>
    <scope>NUCLEOTIDE SEQUENCE [LARGE SCALE GENOMIC DNA]</scope>
    <source>
        <strain evidence="16 17">BT662</strain>
    </source>
</reference>
<evidence type="ECO:0000259" key="15">
    <source>
        <dbReference type="Pfam" id="PF18962"/>
    </source>
</evidence>
<keyword evidence="17" id="KW-1185">Reference proteome</keyword>
<feature type="domain" description="PA" evidence="13">
    <location>
        <begin position="489"/>
        <end position="592"/>
    </location>
</feature>
<evidence type="ECO:0000256" key="4">
    <source>
        <dbReference type="ARBA" id="ARBA00022525"/>
    </source>
</evidence>
<dbReference type="NCBIfam" id="TIGR04183">
    <property type="entry name" value="Por_Secre_tail"/>
    <property type="match status" value="1"/>
</dbReference>
<keyword evidence="10" id="KW-0482">Metalloprotease</keyword>
<sequence length="958" mass="100330">MAFSFTKSHGGLLLALTLAAPGVSMAQSGAPSAQALAYFSSQAERQGLHGGDAANPSVTSSYVDASTGLTHTYLRQRVNGLDVYGAVGDVHSDRNGKPLFMHQGFVVDAAHLAPSPVPSLTAEGAVNAAAAALHLPKPVGLTLVRDARAADGILFNNGGISEYDIPVRLMYLPINGQLKLVWDVNIAQLDQQHHWTVRVDAHTGQMLDKSDFVVSEEISFREITARALGSRPAAVSAPATKAAASRGTLGAPNTMNVWPVPLEAPTFGPRALVTFPGASSPHAAFSPYGWHVSDSRAADPTTSNGSIFPNNYSRLGAGVYLTRGNNVVAYDDSPTTTSGPGNILSNTNSPDGGSTLNFDFPFVQGNSAKSNEPAAITDLFYWNNMLHDVMQSKGFDEASGNFQYKNATTQGLGGDYVRAEAQDGSGRNNANFSTPVDGQSGRMQMYLFDNPLRPSFTITAPAALAGSLTFGTADFGRPLTAYPNGVCGQVVAVNDGVSGNGGLHGCATPYVNTRDVNGKIALIMRGGCAQLANGVRTPSSFAGKVRRAQQNGAIMAIIIDSVATTTVLSNMTGTDTVGIRIPSIFLTGVDGATVLQALRAGTVVTGCAAAAQDFDGSVDNSIVSHEFGHGISTRLTGGPANSNCVTSQYTPNGSTTTATTQGMGEGWSDFFALWMTTRVGDVGRTPRSMGSYVEGQPTTGAGIRIKTYSDDLSVNNYDYGVVGTGAYTETHNIGEVWATALWDLNWQFIYRYGFNPDFLAQTGGNNKFLKLVLEGCKLQVCNPSFLDARDAILRADSIVNNHANSALIWTVFARRGMGYSANAGPRVTVTGYPGGLPGLTGITSAFNMPTGVRPVGLLNPTTMPLGTQSANAINGSMVSAYPNPAQNVLTVQAQLASTSDVQLSVVNLVGQAVISTTTNVTAVQRGVELNTSGLAAGLYVVRLTTSEGIFTTKVQVKH</sequence>
<name>A0ABS0I4N0_9BACT</name>
<evidence type="ECO:0000259" key="13">
    <source>
        <dbReference type="Pfam" id="PF02225"/>
    </source>
</evidence>
<evidence type="ECO:0000313" key="17">
    <source>
        <dbReference type="Proteomes" id="UP000618931"/>
    </source>
</evidence>
<comment type="similarity">
    <text evidence="3">Belongs to the peptidase M36 family.</text>
</comment>
<evidence type="ECO:0000256" key="3">
    <source>
        <dbReference type="ARBA" id="ARBA00006006"/>
    </source>
</evidence>
<feature type="chain" id="PRO_5046737226" evidence="12">
    <location>
        <begin position="27"/>
        <end position="958"/>
    </location>
</feature>
<keyword evidence="9" id="KW-0862">Zinc</keyword>
<keyword evidence="11" id="KW-0865">Zymogen</keyword>
<dbReference type="Gene3D" id="3.10.170.10">
    <property type="match status" value="1"/>
</dbReference>
<dbReference type="InterPro" id="IPR027268">
    <property type="entry name" value="Peptidase_M4/M1_CTD_sf"/>
</dbReference>
<comment type="cofactor">
    <cofactor evidence="1">
        <name>Zn(2+)</name>
        <dbReference type="ChEBI" id="CHEBI:29105"/>
    </cofactor>
</comment>
<dbReference type="CDD" id="cd09596">
    <property type="entry name" value="M36"/>
    <property type="match status" value="1"/>
</dbReference>
<dbReference type="Gene3D" id="3.50.30.30">
    <property type="match status" value="1"/>
</dbReference>
<evidence type="ECO:0000256" key="2">
    <source>
        <dbReference type="ARBA" id="ARBA00004613"/>
    </source>
</evidence>
<dbReference type="InterPro" id="IPR003137">
    <property type="entry name" value="PA_domain"/>
</dbReference>
<feature type="domain" description="Secretion system C-terminal sorting" evidence="15">
    <location>
        <begin position="881"/>
        <end position="955"/>
    </location>
</feature>
<dbReference type="Proteomes" id="UP000618931">
    <property type="component" value="Unassembled WGS sequence"/>
</dbReference>
<dbReference type="PANTHER" id="PTHR33478">
    <property type="entry name" value="EXTRACELLULAR METALLOPROTEINASE MEP"/>
    <property type="match status" value="1"/>
</dbReference>
<evidence type="ECO:0000256" key="11">
    <source>
        <dbReference type="ARBA" id="ARBA00023145"/>
    </source>
</evidence>
<dbReference type="Pfam" id="PF02225">
    <property type="entry name" value="PA"/>
    <property type="match status" value="1"/>
</dbReference>
<feature type="domain" description="FTP" evidence="14">
    <location>
        <begin position="58"/>
        <end position="102"/>
    </location>
</feature>
<evidence type="ECO:0000256" key="9">
    <source>
        <dbReference type="ARBA" id="ARBA00022833"/>
    </source>
</evidence>
<protein>
    <submittedName>
        <fullName evidence="16">M36 family metallopeptidase</fullName>
    </submittedName>
</protein>
<dbReference type="InterPro" id="IPR011096">
    <property type="entry name" value="FTP_domain"/>
</dbReference>
<keyword evidence="4" id="KW-0964">Secreted</keyword>
<keyword evidence="5" id="KW-0645">Protease</keyword>
<keyword evidence="7 12" id="KW-0732">Signal</keyword>
<evidence type="ECO:0000256" key="5">
    <source>
        <dbReference type="ARBA" id="ARBA00022670"/>
    </source>
</evidence>
<dbReference type="InterPro" id="IPR026444">
    <property type="entry name" value="Secre_tail"/>
</dbReference>